<dbReference type="Gene3D" id="1.10.287.130">
    <property type="match status" value="1"/>
</dbReference>
<evidence type="ECO:0000256" key="1">
    <source>
        <dbReference type="ARBA" id="ARBA00000085"/>
    </source>
</evidence>
<protein>
    <recommendedName>
        <fullName evidence="2">histidine kinase</fullName>
        <ecNumber evidence="2">2.7.13.3</ecNumber>
    </recommendedName>
</protein>
<evidence type="ECO:0000256" key="6">
    <source>
        <dbReference type="SAM" id="Coils"/>
    </source>
</evidence>
<dbReference type="PROSITE" id="PS50112">
    <property type="entry name" value="PAS"/>
    <property type="match status" value="2"/>
</dbReference>
<comment type="catalytic activity">
    <reaction evidence="1">
        <text>ATP + protein L-histidine = ADP + protein N-phospho-L-histidine.</text>
        <dbReference type="EC" id="2.7.13.3"/>
    </reaction>
</comment>
<dbReference type="SMART" id="SM00091">
    <property type="entry name" value="PAS"/>
    <property type="match status" value="3"/>
</dbReference>
<evidence type="ECO:0000256" key="4">
    <source>
        <dbReference type="ARBA" id="ARBA00022679"/>
    </source>
</evidence>
<dbReference type="NCBIfam" id="TIGR00229">
    <property type="entry name" value="sensory_box"/>
    <property type="match status" value="2"/>
</dbReference>
<evidence type="ECO:0000259" key="9">
    <source>
        <dbReference type="PROSITE" id="PS50113"/>
    </source>
</evidence>
<dbReference type="InterPro" id="IPR001610">
    <property type="entry name" value="PAC"/>
</dbReference>
<dbReference type="GO" id="GO:0006355">
    <property type="term" value="P:regulation of DNA-templated transcription"/>
    <property type="evidence" value="ECO:0007669"/>
    <property type="project" value="InterPro"/>
</dbReference>
<dbReference type="InterPro" id="IPR052162">
    <property type="entry name" value="Sensor_kinase/Photoreceptor"/>
</dbReference>
<dbReference type="FunFam" id="3.30.565.10:FF:000006">
    <property type="entry name" value="Sensor histidine kinase WalK"/>
    <property type="match status" value="1"/>
</dbReference>
<evidence type="ECO:0000313" key="10">
    <source>
        <dbReference type="EMBL" id="WYF43622.1"/>
    </source>
</evidence>
<evidence type="ECO:0000259" key="7">
    <source>
        <dbReference type="PROSITE" id="PS50109"/>
    </source>
</evidence>
<dbReference type="PANTHER" id="PTHR43304">
    <property type="entry name" value="PHYTOCHROME-LIKE PROTEIN CPH1"/>
    <property type="match status" value="1"/>
</dbReference>
<feature type="domain" description="Histidine kinase" evidence="7">
    <location>
        <begin position="419"/>
        <end position="633"/>
    </location>
</feature>
<dbReference type="PANTHER" id="PTHR43304:SF1">
    <property type="entry name" value="PAC DOMAIN-CONTAINING PROTEIN"/>
    <property type="match status" value="1"/>
</dbReference>
<dbReference type="SMART" id="SM00086">
    <property type="entry name" value="PAC"/>
    <property type="match status" value="2"/>
</dbReference>
<evidence type="ECO:0000256" key="3">
    <source>
        <dbReference type="ARBA" id="ARBA00022553"/>
    </source>
</evidence>
<organism evidence="10">
    <name type="scientific">Deinococcus sp. VB142</name>
    <dbReference type="NCBI Taxonomy" id="3112952"/>
    <lineage>
        <taxon>Bacteria</taxon>
        <taxon>Thermotogati</taxon>
        <taxon>Deinococcota</taxon>
        <taxon>Deinococci</taxon>
        <taxon>Deinococcales</taxon>
        <taxon>Deinococcaceae</taxon>
        <taxon>Deinococcus</taxon>
    </lineage>
</organism>
<dbReference type="EC" id="2.7.13.3" evidence="2"/>
<sequence length="635" mass="70386">MTPFSLPPLPPHRGASRLLQVLPDPVLLLTGLADAPSGPSFQVELNAAARRLLGELPPGQDWSTLFTPDLAAALREAVAGAQTGETVHRSADGWHVTACPADEGVWLYLRSDPAQERQIRRELERSEQRYRSLVQATSQIVWNADTDGRFTTRQEQWEAFTGQTPQEYFGDGWIEAIHPDDREHTLRDWHEAVQTRQPYETHHRLRRHDGVYVPMHVRGAGVWDEEGQLKEWVGTHSDNSLQQAAQQALHTLNNDLQNRVVARTQELSEVSQFMALLLTSAGEGIFGLDAEGRNTFVNPAASRLLGYSVAEILGQPSHELLHHTHADGSPYPAHECPIFKTLNDGQQRRIESDVFWHKSGQPVPISYVVTATLGDDGQPSGAVVMFQDITEQLRSRAELEAAIESLRQSNTELEQFAYVASHDLQEPLRTLGSYAELLGRRYQGQLDERADQYITYMLGAVGRMRSLIQDLLAFSRVGRNGLSLEPTDLDSLMRETARNVETTLATTGGTLTWDTPGSVLGQPSLLIQLLTNLVGNALKFTRPGVLPIVRVTARQVGGEQRIEIQDNGIGIEAEYHERVFTIFQRLHLRETYEGNGIGLAIARKIVTAHGGHLTLESVPGQGSTFTVTLPAAPQT</sequence>
<accession>A0AAU6Q0A3</accession>
<dbReference type="InterPro" id="IPR013767">
    <property type="entry name" value="PAS_fold"/>
</dbReference>
<feature type="domain" description="PAS" evidence="8">
    <location>
        <begin position="126"/>
        <end position="196"/>
    </location>
</feature>
<dbReference type="InterPro" id="IPR035965">
    <property type="entry name" value="PAS-like_dom_sf"/>
</dbReference>
<name>A0AAU6Q0A3_9DEIO</name>
<gene>
    <name evidence="10" type="ORF">WDJ50_09330</name>
</gene>
<keyword evidence="5" id="KW-0418">Kinase</keyword>
<dbReference type="Pfam" id="PF08447">
    <property type="entry name" value="PAS_3"/>
    <property type="match status" value="1"/>
</dbReference>
<feature type="domain" description="PAC" evidence="9">
    <location>
        <begin position="199"/>
        <end position="251"/>
    </location>
</feature>
<dbReference type="Gene3D" id="3.30.450.20">
    <property type="entry name" value="PAS domain"/>
    <property type="match status" value="2"/>
</dbReference>
<dbReference type="InterPro" id="IPR003661">
    <property type="entry name" value="HisK_dim/P_dom"/>
</dbReference>
<dbReference type="InterPro" id="IPR013655">
    <property type="entry name" value="PAS_fold_3"/>
</dbReference>
<dbReference type="InterPro" id="IPR003594">
    <property type="entry name" value="HATPase_dom"/>
</dbReference>
<dbReference type="PROSITE" id="PS50109">
    <property type="entry name" value="HIS_KIN"/>
    <property type="match status" value="1"/>
</dbReference>
<dbReference type="SMART" id="SM00387">
    <property type="entry name" value="HATPase_c"/>
    <property type="match status" value="1"/>
</dbReference>
<evidence type="ECO:0000256" key="5">
    <source>
        <dbReference type="ARBA" id="ARBA00022777"/>
    </source>
</evidence>
<dbReference type="PROSITE" id="PS50113">
    <property type="entry name" value="PAC"/>
    <property type="match status" value="2"/>
</dbReference>
<keyword evidence="4" id="KW-0808">Transferase</keyword>
<dbReference type="InterPro" id="IPR004358">
    <property type="entry name" value="Sig_transdc_His_kin-like_C"/>
</dbReference>
<dbReference type="EMBL" id="CP149782">
    <property type="protein sequence ID" value="WYF43622.1"/>
    <property type="molecule type" value="Genomic_DNA"/>
</dbReference>
<dbReference type="SUPFAM" id="SSF47384">
    <property type="entry name" value="Homodimeric domain of signal transducing histidine kinase"/>
    <property type="match status" value="1"/>
</dbReference>
<dbReference type="Pfam" id="PF02518">
    <property type="entry name" value="HATPase_c"/>
    <property type="match status" value="1"/>
</dbReference>
<dbReference type="InterPro" id="IPR005467">
    <property type="entry name" value="His_kinase_dom"/>
</dbReference>
<dbReference type="InterPro" id="IPR000700">
    <property type="entry name" value="PAS-assoc_C"/>
</dbReference>
<keyword evidence="6" id="KW-0175">Coiled coil</keyword>
<evidence type="ECO:0000256" key="2">
    <source>
        <dbReference type="ARBA" id="ARBA00012438"/>
    </source>
</evidence>
<dbReference type="RefSeq" id="WP_339094448.1">
    <property type="nucleotide sequence ID" value="NZ_CP149782.1"/>
</dbReference>
<dbReference type="Pfam" id="PF00512">
    <property type="entry name" value="HisKA"/>
    <property type="match status" value="1"/>
</dbReference>
<dbReference type="CDD" id="cd00130">
    <property type="entry name" value="PAS"/>
    <property type="match status" value="2"/>
</dbReference>
<reference evidence="10" key="1">
    <citation type="submission" date="2024-03" db="EMBL/GenBank/DDBJ databases">
        <title>Deinococcus weizhi sp. nov., isolated from human skin.</title>
        <authorList>
            <person name="Wei Z."/>
            <person name="Tian F."/>
            <person name="Yang C."/>
            <person name="Xin L.T."/>
            <person name="Wen Z.J."/>
            <person name="Lan K.C."/>
            <person name="Yu L."/>
            <person name="Zhe W."/>
            <person name="Dan F.D."/>
            <person name="Jun W."/>
            <person name="Rui Z."/>
            <person name="Yong X.J."/>
            <person name="Ting Y."/>
            <person name="Wei X."/>
            <person name="Xu Z.G."/>
            <person name="Xin Z."/>
            <person name="Dong F.G."/>
            <person name="Ni X.M."/>
            <person name="Zheng M.G."/>
            <person name="Chun Y."/>
            <person name="Qian W.X."/>
        </authorList>
    </citation>
    <scope>NUCLEOTIDE SEQUENCE</scope>
    <source>
        <strain evidence="10">VB142</strain>
    </source>
</reference>
<dbReference type="CDD" id="cd00082">
    <property type="entry name" value="HisKA"/>
    <property type="match status" value="1"/>
</dbReference>
<dbReference type="Gene3D" id="3.30.565.10">
    <property type="entry name" value="Histidine kinase-like ATPase, C-terminal domain"/>
    <property type="match status" value="1"/>
</dbReference>
<dbReference type="InterPro" id="IPR036097">
    <property type="entry name" value="HisK_dim/P_sf"/>
</dbReference>
<dbReference type="AlphaFoldDB" id="A0AAU6Q0A3"/>
<keyword evidence="3" id="KW-0597">Phosphoprotein</keyword>
<dbReference type="SUPFAM" id="SSF55785">
    <property type="entry name" value="PYP-like sensor domain (PAS domain)"/>
    <property type="match status" value="2"/>
</dbReference>
<feature type="domain" description="PAC" evidence="9">
    <location>
        <begin position="348"/>
        <end position="401"/>
    </location>
</feature>
<dbReference type="PRINTS" id="PR00344">
    <property type="entry name" value="BCTRLSENSOR"/>
</dbReference>
<feature type="coiled-coil region" evidence="6">
    <location>
        <begin position="389"/>
        <end position="416"/>
    </location>
</feature>
<dbReference type="InterPro" id="IPR000014">
    <property type="entry name" value="PAS"/>
</dbReference>
<feature type="domain" description="PAS" evidence="8">
    <location>
        <begin position="270"/>
        <end position="322"/>
    </location>
</feature>
<dbReference type="FunFam" id="3.30.450.20:FF:000099">
    <property type="entry name" value="Sensory box sensor histidine kinase"/>
    <property type="match status" value="1"/>
</dbReference>
<dbReference type="GO" id="GO:0000155">
    <property type="term" value="F:phosphorelay sensor kinase activity"/>
    <property type="evidence" value="ECO:0007669"/>
    <property type="project" value="InterPro"/>
</dbReference>
<dbReference type="Pfam" id="PF00989">
    <property type="entry name" value="PAS"/>
    <property type="match status" value="1"/>
</dbReference>
<dbReference type="SUPFAM" id="SSF55874">
    <property type="entry name" value="ATPase domain of HSP90 chaperone/DNA topoisomerase II/histidine kinase"/>
    <property type="match status" value="1"/>
</dbReference>
<proteinExistence type="predicted"/>
<dbReference type="InterPro" id="IPR036890">
    <property type="entry name" value="HATPase_C_sf"/>
</dbReference>
<evidence type="ECO:0000259" key="8">
    <source>
        <dbReference type="PROSITE" id="PS50112"/>
    </source>
</evidence>
<dbReference type="SMART" id="SM00388">
    <property type="entry name" value="HisKA"/>
    <property type="match status" value="1"/>
</dbReference>